<dbReference type="AlphaFoldDB" id="A0A7J9KEP5"/>
<evidence type="ECO:0000256" key="1">
    <source>
        <dbReference type="SAM" id="MobiDB-lite"/>
    </source>
</evidence>
<evidence type="ECO:0000313" key="4">
    <source>
        <dbReference type="Proteomes" id="UP000593575"/>
    </source>
</evidence>
<feature type="transmembrane region" description="Helical" evidence="2">
    <location>
        <begin position="86"/>
        <end position="104"/>
    </location>
</feature>
<feature type="transmembrane region" description="Helical" evidence="2">
    <location>
        <begin position="195"/>
        <end position="215"/>
    </location>
</feature>
<proteinExistence type="predicted"/>
<evidence type="ECO:0000256" key="2">
    <source>
        <dbReference type="SAM" id="Phobius"/>
    </source>
</evidence>
<sequence>MGNPQKRRRIQKSKKRRRKYNREEERSIGVRGIVVVVVVAGIGERVIGRIKAEAMYWHRFADILAIATTIELFNTIASLSSVFPPVLPFCSFLFSYIIMLYTPAPSSLWLLTSCPVPAAPKNHCCLFAYPTTGLDRPNLHWCQPPPFAHPAQSPARCELELAQPRHRRMIKWCPAPGCEYAVDFTVASGNLMSPASAHIAFVGIVLKKLIAMLTARLAKWILKNSAESENMD</sequence>
<keyword evidence="2" id="KW-1133">Transmembrane helix</keyword>
<keyword evidence="2" id="KW-0812">Transmembrane</keyword>
<dbReference type="EMBL" id="JABFAE010411058">
    <property type="protein sequence ID" value="MBA0844890.1"/>
    <property type="molecule type" value="Genomic_DNA"/>
</dbReference>
<comment type="caution">
    <text evidence="3">The sequence shown here is derived from an EMBL/GenBank/DDBJ whole genome shotgun (WGS) entry which is preliminary data.</text>
</comment>
<evidence type="ECO:0000313" key="3">
    <source>
        <dbReference type="EMBL" id="MBA0844890.1"/>
    </source>
</evidence>
<name>A0A7J9KEP5_9ROSI</name>
<feature type="compositionally biased region" description="Basic residues" evidence="1">
    <location>
        <begin position="1"/>
        <end position="20"/>
    </location>
</feature>
<keyword evidence="4" id="KW-1185">Reference proteome</keyword>
<feature type="transmembrane region" description="Helical" evidence="2">
    <location>
        <begin position="60"/>
        <end position="79"/>
    </location>
</feature>
<dbReference type="Proteomes" id="UP000593575">
    <property type="component" value="Unassembled WGS sequence"/>
</dbReference>
<accession>A0A7J9KEP5</accession>
<reference evidence="3 4" key="1">
    <citation type="journal article" date="2019" name="Genome Biol. Evol.">
        <title>Insights into the evolution of the New World diploid cottons (Gossypium, subgenus Houzingenia) based on genome sequencing.</title>
        <authorList>
            <person name="Grover C.E."/>
            <person name="Arick M.A. 2nd"/>
            <person name="Thrash A."/>
            <person name="Conover J.L."/>
            <person name="Sanders W.S."/>
            <person name="Peterson D.G."/>
            <person name="Frelichowski J.E."/>
            <person name="Scheffler J.A."/>
            <person name="Scheffler B.E."/>
            <person name="Wendel J.F."/>
        </authorList>
    </citation>
    <scope>NUCLEOTIDE SEQUENCE [LARGE SCALE GENOMIC DNA]</scope>
    <source>
        <strain evidence="3">6</strain>
        <tissue evidence="3">Leaf</tissue>
    </source>
</reference>
<feature type="region of interest" description="Disordered" evidence="1">
    <location>
        <begin position="1"/>
        <end position="23"/>
    </location>
</feature>
<keyword evidence="2" id="KW-0472">Membrane</keyword>
<feature type="transmembrane region" description="Helical" evidence="2">
    <location>
        <begin position="28"/>
        <end position="48"/>
    </location>
</feature>
<organism evidence="3 4">
    <name type="scientific">Gossypium armourianum</name>
    <dbReference type="NCBI Taxonomy" id="34283"/>
    <lineage>
        <taxon>Eukaryota</taxon>
        <taxon>Viridiplantae</taxon>
        <taxon>Streptophyta</taxon>
        <taxon>Embryophyta</taxon>
        <taxon>Tracheophyta</taxon>
        <taxon>Spermatophyta</taxon>
        <taxon>Magnoliopsida</taxon>
        <taxon>eudicotyledons</taxon>
        <taxon>Gunneridae</taxon>
        <taxon>Pentapetalae</taxon>
        <taxon>rosids</taxon>
        <taxon>malvids</taxon>
        <taxon>Malvales</taxon>
        <taxon>Malvaceae</taxon>
        <taxon>Malvoideae</taxon>
        <taxon>Gossypium</taxon>
    </lineage>
</organism>
<protein>
    <submittedName>
        <fullName evidence="3">Uncharacterized protein</fullName>
    </submittedName>
</protein>
<feature type="non-terminal residue" evidence="3">
    <location>
        <position position="1"/>
    </location>
</feature>
<gene>
    <name evidence="3" type="ORF">Goarm_022445</name>
</gene>